<name>A0A8S1C9U4_9INSE</name>
<dbReference type="GO" id="GO:0043130">
    <property type="term" value="F:ubiquitin binding"/>
    <property type="evidence" value="ECO:0007669"/>
    <property type="project" value="InterPro"/>
</dbReference>
<evidence type="ECO:0000313" key="11">
    <source>
        <dbReference type="EMBL" id="CAB3366117.1"/>
    </source>
</evidence>
<evidence type="ECO:0000313" key="12">
    <source>
        <dbReference type="Proteomes" id="UP000494165"/>
    </source>
</evidence>
<dbReference type="AlphaFoldDB" id="A0A8S1C9U4"/>
<feature type="domain" description="GAT" evidence="10">
    <location>
        <begin position="33"/>
        <end position="160"/>
    </location>
</feature>
<keyword evidence="6" id="KW-0333">Golgi apparatus</keyword>
<organism evidence="11 12">
    <name type="scientific">Cloeon dipterum</name>
    <dbReference type="NCBI Taxonomy" id="197152"/>
    <lineage>
        <taxon>Eukaryota</taxon>
        <taxon>Metazoa</taxon>
        <taxon>Ecdysozoa</taxon>
        <taxon>Arthropoda</taxon>
        <taxon>Hexapoda</taxon>
        <taxon>Insecta</taxon>
        <taxon>Pterygota</taxon>
        <taxon>Palaeoptera</taxon>
        <taxon>Ephemeroptera</taxon>
        <taxon>Pisciforma</taxon>
        <taxon>Baetidae</taxon>
        <taxon>Cloeon</taxon>
    </lineage>
</organism>
<keyword evidence="5" id="KW-0653">Protein transport</keyword>
<dbReference type="InterPro" id="IPR041198">
    <property type="entry name" value="GGA_N-GAT"/>
</dbReference>
<proteinExistence type="predicted"/>
<gene>
    <name evidence="11" type="ORF">CLODIP_2_CD16211</name>
</gene>
<dbReference type="PANTHER" id="PTHR45905:SF1">
    <property type="entry name" value="GOLGI-LOCALIZED, GAMMA-ADAPTIN EAR CONTAINING, ARF BINDING PROTEIN"/>
    <property type="match status" value="1"/>
</dbReference>
<evidence type="ECO:0000256" key="2">
    <source>
        <dbReference type="ARBA" id="ARBA00004555"/>
    </source>
</evidence>
<evidence type="ECO:0000259" key="9">
    <source>
        <dbReference type="PROSITE" id="PS50180"/>
    </source>
</evidence>
<dbReference type="GO" id="GO:0035091">
    <property type="term" value="F:phosphatidylinositol binding"/>
    <property type="evidence" value="ECO:0007669"/>
    <property type="project" value="InterPro"/>
</dbReference>
<dbReference type="GO" id="GO:0006886">
    <property type="term" value="P:intracellular protein transport"/>
    <property type="evidence" value="ECO:0007669"/>
    <property type="project" value="InterPro"/>
</dbReference>
<dbReference type="Pfam" id="PF03127">
    <property type="entry name" value="GAT"/>
    <property type="match status" value="1"/>
</dbReference>
<comment type="subcellular location">
    <subcellularLocation>
        <location evidence="1">Early endosome membrane</location>
        <topology evidence="1">Peripheral membrane protein</topology>
    </subcellularLocation>
    <subcellularLocation>
        <location evidence="2">Golgi apparatus</location>
    </subcellularLocation>
</comment>
<dbReference type="GO" id="GO:0034394">
    <property type="term" value="P:protein localization to cell surface"/>
    <property type="evidence" value="ECO:0007669"/>
    <property type="project" value="TreeGrafter"/>
</dbReference>
<dbReference type="PROSITE" id="PS50909">
    <property type="entry name" value="GAT"/>
    <property type="match status" value="1"/>
</dbReference>
<evidence type="ECO:0000256" key="5">
    <source>
        <dbReference type="ARBA" id="ARBA00022927"/>
    </source>
</evidence>
<dbReference type="SUPFAM" id="SSF49348">
    <property type="entry name" value="Clathrin adaptor appendage domain"/>
    <property type="match status" value="1"/>
</dbReference>
<keyword evidence="12" id="KW-1185">Reference proteome</keyword>
<dbReference type="Gene3D" id="1.20.5.170">
    <property type="match status" value="1"/>
</dbReference>
<dbReference type="Gene3D" id="1.20.58.160">
    <property type="match status" value="1"/>
</dbReference>
<dbReference type="PANTHER" id="PTHR45905">
    <property type="entry name" value="GOLGI-LOCALIZED, GAMMA-ADAPTIN EAR CONTAINING, ARF BINDING PROTEIN"/>
    <property type="match status" value="1"/>
</dbReference>
<keyword evidence="4" id="KW-0967">Endosome</keyword>
<evidence type="ECO:0008006" key="13">
    <source>
        <dbReference type="Google" id="ProtNLM"/>
    </source>
</evidence>
<sequence>MLRKQGVANDDHMSSSCPFVPPRQSDKTSVFEDDEKSKLLKRLLQSKHPDDLQAANRLIKSMVREDEKRTERQCKAVSKVEQVQNNCQLLMEMLTHYDKSGANSADLELMSELKQTCDTLRPTLSNLAEECADQQEILNDIISAGEELNRVLDIYTAVIMRGEKLPLRTTCLGVNTALLDLGQDEACSAAHVGVQSEADQLKEIFSSGGLTPEMPVTNSQQLLLLDAPLLDPKVELPLPKPKVEQSVIAPVDLFSSPNPPAPKSEAKAAHSDPLKGLDLDFLVKAQMTESLQKKQKKISSGDEAMLDLSLNSLGDDSLLDLGRPDSPLCQDEPVTEKLPDFLSKPDELVKSEIPKPPPTATVEPQRQSEDSQVDCKALLANLSVSLAEVRPSRIPPVVVLDQPEGLHVSLHVAQNCPRAGVRVVVISIQSRLAQPVDSLVCQCAVPSKSCKVRLQPASASEMAAYSPFLPPPAVTQLMLLANPREQPVGLKLMLSYCVDGDLVTEMGEVDNLPLDG</sequence>
<evidence type="ECO:0000256" key="6">
    <source>
        <dbReference type="ARBA" id="ARBA00023034"/>
    </source>
</evidence>
<keyword evidence="3" id="KW-0813">Transport</keyword>
<comment type="caution">
    <text evidence="11">The sequence shown here is derived from an EMBL/GenBank/DDBJ whole genome shotgun (WGS) entry which is preliminary data.</text>
</comment>
<keyword evidence="7" id="KW-0472">Membrane</keyword>
<feature type="region of interest" description="Disordered" evidence="8">
    <location>
        <begin position="1"/>
        <end position="32"/>
    </location>
</feature>
<dbReference type="GO" id="GO:0005802">
    <property type="term" value="C:trans-Golgi network"/>
    <property type="evidence" value="ECO:0007669"/>
    <property type="project" value="InterPro"/>
</dbReference>
<protein>
    <recommendedName>
        <fullName evidence="13">GAT domain-containing protein</fullName>
    </recommendedName>
</protein>
<dbReference type="Pfam" id="PF18308">
    <property type="entry name" value="GGA_N-GAT"/>
    <property type="match status" value="1"/>
</dbReference>
<feature type="domain" description="GAE" evidence="9">
    <location>
        <begin position="393"/>
        <end position="513"/>
    </location>
</feature>
<dbReference type="Pfam" id="PF02883">
    <property type="entry name" value="Alpha_adaptinC2"/>
    <property type="match status" value="1"/>
</dbReference>
<dbReference type="InterPro" id="IPR004152">
    <property type="entry name" value="GAT_dom"/>
</dbReference>
<dbReference type="FunFam" id="1.20.5.170:FF:000023">
    <property type="entry name" value="ADP-ribosylation factor-binding protein GGA3 isoform X1"/>
    <property type="match status" value="1"/>
</dbReference>
<evidence type="ECO:0000256" key="3">
    <source>
        <dbReference type="ARBA" id="ARBA00022448"/>
    </source>
</evidence>
<dbReference type="GO" id="GO:0006893">
    <property type="term" value="P:Golgi to plasma membrane transport"/>
    <property type="evidence" value="ECO:0007669"/>
    <property type="project" value="TreeGrafter"/>
</dbReference>
<reference evidence="11 12" key="1">
    <citation type="submission" date="2020-04" db="EMBL/GenBank/DDBJ databases">
        <authorList>
            <person name="Alioto T."/>
            <person name="Alioto T."/>
            <person name="Gomez Garrido J."/>
        </authorList>
    </citation>
    <scope>NUCLEOTIDE SEQUENCE [LARGE SCALE GENOMIC DNA]</scope>
</reference>
<dbReference type="InterPro" id="IPR008152">
    <property type="entry name" value="Clathrin_a/b/g-adaptin_app_Ig"/>
</dbReference>
<evidence type="ECO:0000256" key="1">
    <source>
        <dbReference type="ARBA" id="ARBA00004220"/>
    </source>
</evidence>
<dbReference type="SMART" id="SM00809">
    <property type="entry name" value="Alpha_adaptinC2"/>
    <property type="match status" value="1"/>
</dbReference>
<evidence type="ECO:0000256" key="7">
    <source>
        <dbReference type="ARBA" id="ARBA00023136"/>
    </source>
</evidence>
<dbReference type="GO" id="GO:0031901">
    <property type="term" value="C:early endosome membrane"/>
    <property type="evidence" value="ECO:0007669"/>
    <property type="project" value="UniProtKB-SubCell"/>
</dbReference>
<accession>A0A8S1C9U4</accession>
<dbReference type="Gene3D" id="2.60.40.1230">
    <property type="match status" value="1"/>
</dbReference>
<dbReference type="SUPFAM" id="SSF89009">
    <property type="entry name" value="GAT-like domain"/>
    <property type="match status" value="1"/>
</dbReference>
<dbReference type="Proteomes" id="UP000494165">
    <property type="component" value="Unassembled WGS sequence"/>
</dbReference>
<dbReference type="GO" id="GO:0031267">
    <property type="term" value="F:small GTPase binding"/>
    <property type="evidence" value="ECO:0007669"/>
    <property type="project" value="InterPro"/>
</dbReference>
<evidence type="ECO:0000256" key="4">
    <source>
        <dbReference type="ARBA" id="ARBA00022753"/>
    </source>
</evidence>
<feature type="region of interest" description="Disordered" evidence="8">
    <location>
        <begin position="348"/>
        <end position="368"/>
    </location>
</feature>
<dbReference type="PROSITE" id="PS50180">
    <property type="entry name" value="GAE"/>
    <property type="match status" value="1"/>
</dbReference>
<evidence type="ECO:0000259" key="10">
    <source>
        <dbReference type="PROSITE" id="PS50909"/>
    </source>
</evidence>
<dbReference type="InterPro" id="IPR008153">
    <property type="entry name" value="GAE_dom"/>
</dbReference>
<dbReference type="InterPro" id="IPR013041">
    <property type="entry name" value="Clathrin_app_Ig-like_sf"/>
</dbReference>
<dbReference type="InterPro" id="IPR038425">
    <property type="entry name" value="GAT_sf"/>
</dbReference>
<dbReference type="EMBL" id="CADEPI010000023">
    <property type="protein sequence ID" value="CAB3366117.1"/>
    <property type="molecule type" value="Genomic_DNA"/>
</dbReference>
<dbReference type="OrthoDB" id="447025at2759"/>
<dbReference type="InterPro" id="IPR027422">
    <property type="entry name" value="GGA1-3"/>
</dbReference>
<evidence type="ECO:0000256" key="8">
    <source>
        <dbReference type="SAM" id="MobiDB-lite"/>
    </source>
</evidence>